<feature type="region of interest" description="Disordered" evidence="6">
    <location>
        <begin position="259"/>
        <end position="285"/>
    </location>
</feature>
<dbReference type="GO" id="GO:0006384">
    <property type="term" value="P:transcription initiation at RNA polymerase III promoter"/>
    <property type="evidence" value="ECO:0007669"/>
    <property type="project" value="TreeGrafter"/>
</dbReference>
<keyword evidence="4" id="KW-0804">Transcription</keyword>
<accession>M9LZ09</accession>
<evidence type="ECO:0000256" key="1">
    <source>
        <dbReference type="ARBA" id="ARBA00004123"/>
    </source>
</evidence>
<evidence type="ECO:0000256" key="2">
    <source>
        <dbReference type="ARBA" id="ARBA00009307"/>
    </source>
</evidence>
<dbReference type="CDD" id="cd04330">
    <property type="entry name" value="RNAP_III_Rpc25_N"/>
    <property type="match status" value="1"/>
</dbReference>
<feature type="region of interest" description="Disordered" evidence="6">
    <location>
        <begin position="1"/>
        <end position="23"/>
    </location>
</feature>
<reference evidence="10" key="1">
    <citation type="journal article" date="2013" name="Genome Announc.">
        <title>Genome sequence of the basidiomycetous yeast Pseudozyma antarctica T-34, a producer of the glycolipid biosurfactants mannosylerythritol lipids.</title>
        <authorList>
            <person name="Morita T."/>
            <person name="Koike H."/>
            <person name="Koyama Y."/>
            <person name="Hagiwara H."/>
            <person name="Ito E."/>
            <person name="Fukuoka T."/>
            <person name="Imura T."/>
            <person name="Machida M."/>
            <person name="Kitamoto D."/>
        </authorList>
    </citation>
    <scope>NUCLEOTIDE SEQUENCE [LARGE SCALE GENOMIC DNA]</scope>
    <source>
        <strain evidence="10">T-34</strain>
    </source>
</reference>
<protein>
    <submittedName>
        <fullName evidence="9">DNA-directed RNA polymerase subunit E</fullName>
    </submittedName>
</protein>
<keyword evidence="5" id="KW-0539">Nucleus</keyword>
<dbReference type="EMBL" id="DF196785">
    <property type="protein sequence ID" value="GAC76114.1"/>
    <property type="molecule type" value="Genomic_DNA"/>
</dbReference>
<dbReference type="InterPro" id="IPR036898">
    <property type="entry name" value="RNA_pol_Rpb7-like_N_sf"/>
</dbReference>
<dbReference type="OrthoDB" id="10256606at2759"/>
<dbReference type="Gene3D" id="3.30.1490.120">
    <property type="entry name" value="RNA polymerase Rpb7-like, N-terminal domain"/>
    <property type="match status" value="1"/>
</dbReference>
<sequence length="326" mass="36501">MVEDTQRSLRPYQPVPERSPSLRGTVTARTRRILRQPLIYAAPIAPEAPRQPQCRPETQHRRFFAHHPFSEPRAAHARGVLWSTMFVLADIEDTISVHPSAFGQPSLTSISDQINIKYANKILPDVGLCVSLFDILSCSEGKVRFGDGCLYHHVTFRLVVFRPFTQEVLTGKIKSSDEAGIRITMGFFDDIYVPAHLIPKPCAFDHQERAWFWLYEARTDEIAADPLLSHPDERMYLDTAEQVRFTIESDEFWDAEPGPIANPTTDSAQSSALHHNQHTAKETKPHYSITASIAGSGLGLVSWWTGAEAAAPLEGQEMDASAEPLE</sequence>
<evidence type="ECO:0000256" key="6">
    <source>
        <dbReference type="SAM" id="MobiDB-lite"/>
    </source>
</evidence>
<dbReference type="FunFam" id="3.30.1490.120:FF:000001">
    <property type="entry name" value="DNA-directed RNA polymerase II subunit RPB7"/>
    <property type="match status" value="1"/>
</dbReference>
<dbReference type="InterPro" id="IPR005576">
    <property type="entry name" value="Rpb7-like_N"/>
</dbReference>
<dbReference type="PANTHER" id="PTHR12709:SF1">
    <property type="entry name" value="DNA-DIRECTED RNA POLYMERASE III SUBUNIT RPC8"/>
    <property type="match status" value="1"/>
</dbReference>
<evidence type="ECO:0000313" key="10">
    <source>
        <dbReference type="Proteomes" id="UP000011976"/>
    </source>
</evidence>
<evidence type="ECO:0000256" key="5">
    <source>
        <dbReference type="ARBA" id="ARBA00023242"/>
    </source>
</evidence>
<dbReference type="STRING" id="1151754.M9LZ09"/>
<dbReference type="Pfam" id="PF08292">
    <property type="entry name" value="RNA_pol_Rbc25"/>
    <property type="match status" value="1"/>
</dbReference>
<dbReference type="InterPro" id="IPR013238">
    <property type="entry name" value="RNA_pol_III_Rbc25"/>
</dbReference>
<dbReference type="Pfam" id="PF03876">
    <property type="entry name" value="SHS2_Rpb7-N"/>
    <property type="match status" value="1"/>
</dbReference>
<feature type="compositionally biased region" description="Polar residues" evidence="6">
    <location>
        <begin position="262"/>
        <end position="274"/>
    </location>
</feature>
<evidence type="ECO:0000259" key="7">
    <source>
        <dbReference type="Pfam" id="PF03876"/>
    </source>
</evidence>
<dbReference type="SUPFAM" id="SSF50249">
    <property type="entry name" value="Nucleic acid-binding proteins"/>
    <property type="match status" value="1"/>
</dbReference>
<dbReference type="SUPFAM" id="SSF88798">
    <property type="entry name" value="N-terminal, heterodimerisation domain of RBP7 (RpoE)"/>
    <property type="match status" value="1"/>
</dbReference>
<organism evidence="9 10">
    <name type="scientific">Pseudozyma antarctica (strain T-34)</name>
    <name type="common">Yeast</name>
    <name type="synonym">Candida antarctica</name>
    <dbReference type="NCBI Taxonomy" id="1151754"/>
    <lineage>
        <taxon>Eukaryota</taxon>
        <taxon>Fungi</taxon>
        <taxon>Dikarya</taxon>
        <taxon>Basidiomycota</taxon>
        <taxon>Ustilaginomycotina</taxon>
        <taxon>Ustilaginomycetes</taxon>
        <taxon>Ustilaginales</taxon>
        <taxon>Ustilaginaceae</taxon>
        <taxon>Moesziomyces</taxon>
    </lineage>
</organism>
<evidence type="ECO:0000259" key="8">
    <source>
        <dbReference type="Pfam" id="PF08292"/>
    </source>
</evidence>
<dbReference type="InterPro" id="IPR012340">
    <property type="entry name" value="NA-bd_OB-fold"/>
</dbReference>
<dbReference type="PANTHER" id="PTHR12709">
    <property type="entry name" value="DNA-DIRECTED RNA POLYMERASE II, III"/>
    <property type="match status" value="1"/>
</dbReference>
<comment type="subcellular location">
    <subcellularLocation>
        <location evidence="1">Nucleus</location>
    </subcellularLocation>
</comment>
<evidence type="ECO:0000313" key="9">
    <source>
        <dbReference type="EMBL" id="GAC76114.1"/>
    </source>
</evidence>
<dbReference type="AlphaFoldDB" id="M9LZ09"/>
<dbReference type="GO" id="GO:0005666">
    <property type="term" value="C:RNA polymerase III complex"/>
    <property type="evidence" value="ECO:0007669"/>
    <property type="project" value="TreeGrafter"/>
</dbReference>
<keyword evidence="3 9" id="KW-0240">DNA-directed RNA polymerase</keyword>
<evidence type="ECO:0000256" key="4">
    <source>
        <dbReference type="ARBA" id="ARBA00023163"/>
    </source>
</evidence>
<evidence type="ECO:0000256" key="3">
    <source>
        <dbReference type="ARBA" id="ARBA00022478"/>
    </source>
</evidence>
<comment type="similarity">
    <text evidence="2">Belongs to the eukaryotic RPB7/RPC8 RNA polymerase subunit family.</text>
</comment>
<proteinExistence type="inferred from homology"/>
<feature type="domain" description="RNA polymerase III subunit Rpc25" evidence="8">
    <location>
        <begin position="167"/>
        <end position="304"/>
    </location>
</feature>
<feature type="domain" description="RNA polymerase Rpb7-like N-terminal" evidence="7">
    <location>
        <begin position="92"/>
        <end position="148"/>
    </location>
</feature>
<dbReference type="Proteomes" id="UP000011976">
    <property type="component" value="Unassembled WGS sequence"/>
</dbReference>
<gene>
    <name evidence="9" type="ORF">PANT_19d00120</name>
</gene>
<dbReference type="InterPro" id="IPR045113">
    <property type="entry name" value="Rpb7-like"/>
</dbReference>
<dbReference type="Gene3D" id="2.40.50.140">
    <property type="entry name" value="Nucleic acid-binding proteins"/>
    <property type="match status" value="1"/>
</dbReference>
<name>M9LZ09_PSEA3</name>